<feature type="signal peptide" evidence="17">
    <location>
        <begin position="1"/>
        <end position="34"/>
    </location>
</feature>
<dbReference type="EC" id="3.1.1.4" evidence="17"/>
<dbReference type="GO" id="GO:0004623">
    <property type="term" value="F:phospholipase A2 activity"/>
    <property type="evidence" value="ECO:0007669"/>
    <property type="project" value="UniProtKB-EC"/>
</dbReference>
<evidence type="ECO:0000256" key="8">
    <source>
        <dbReference type="ARBA" id="ARBA00022729"/>
    </source>
</evidence>
<organism evidence="19 20">
    <name type="scientific">Paracandidimonas soli</name>
    <dbReference type="NCBI Taxonomy" id="1917182"/>
    <lineage>
        <taxon>Bacteria</taxon>
        <taxon>Pseudomonadati</taxon>
        <taxon>Pseudomonadota</taxon>
        <taxon>Betaproteobacteria</taxon>
        <taxon>Burkholderiales</taxon>
        <taxon>Alcaligenaceae</taxon>
        <taxon>Paracandidimonas</taxon>
    </lineage>
</organism>
<dbReference type="GO" id="GO:0016042">
    <property type="term" value="P:lipid catabolic process"/>
    <property type="evidence" value="ECO:0007669"/>
    <property type="project" value="UniProtKB-KW"/>
</dbReference>
<evidence type="ECO:0000313" key="19">
    <source>
        <dbReference type="EMBL" id="TCV01384.1"/>
    </source>
</evidence>
<evidence type="ECO:0000256" key="17">
    <source>
        <dbReference type="RuleBase" id="RU366027"/>
    </source>
</evidence>
<evidence type="ECO:0000256" key="15">
    <source>
        <dbReference type="PIRSR" id="PIRSR603187-1"/>
    </source>
</evidence>
<evidence type="ECO:0000256" key="12">
    <source>
        <dbReference type="ARBA" id="ARBA00023098"/>
    </source>
</evidence>
<keyword evidence="20" id="KW-1185">Reference proteome</keyword>
<comment type="subunit">
    <text evidence="4 17">Homodimer; dimerization is reversible, and the dimeric form is the active one.</text>
</comment>
<dbReference type="GO" id="GO:0046872">
    <property type="term" value="F:metal ion binding"/>
    <property type="evidence" value="ECO:0007669"/>
    <property type="project" value="UniProtKB-KW"/>
</dbReference>
<dbReference type="Gene3D" id="2.40.230.10">
    <property type="entry name" value="Phospholipase A1"/>
    <property type="match status" value="1"/>
</dbReference>
<proteinExistence type="inferred from homology"/>
<keyword evidence="6" id="KW-0812">Transmembrane</keyword>
<feature type="region of interest" description="Disordered" evidence="18">
    <location>
        <begin position="167"/>
        <end position="188"/>
    </location>
</feature>
<dbReference type="GO" id="GO:0009279">
    <property type="term" value="C:cell outer membrane"/>
    <property type="evidence" value="ECO:0007669"/>
    <property type="project" value="UniProtKB-SubCell"/>
</dbReference>
<evidence type="ECO:0000256" key="6">
    <source>
        <dbReference type="ARBA" id="ARBA00022692"/>
    </source>
</evidence>
<keyword evidence="7 16" id="KW-0479">Metal-binding</keyword>
<keyword evidence="14 17" id="KW-0998">Cell outer membrane</keyword>
<comment type="subcellular location">
    <subcellularLocation>
        <location evidence="17">Cell outer membrane</location>
        <topology evidence="17">Multi-pass membrane protein</topology>
    </subcellularLocation>
    <text evidence="17">One of the very few enzymes located there.</text>
</comment>
<dbReference type="InterPro" id="IPR036541">
    <property type="entry name" value="PLipase_A1_sf"/>
</dbReference>
<evidence type="ECO:0000313" key="20">
    <source>
        <dbReference type="Proteomes" id="UP000294692"/>
    </source>
</evidence>
<dbReference type="AlphaFoldDB" id="A0A4R3VCM9"/>
<dbReference type="PANTHER" id="PTHR40457">
    <property type="entry name" value="PHOSPHOLIPASE A1"/>
    <property type="match status" value="1"/>
</dbReference>
<evidence type="ECO:0000256" key="18">
    <source>
        <dbReference type="SAM" id="MobiDB-lite"/>
    </source>
</evidence>
<comment type="catalytic activity">
    <reaction evidence="2 17">
        <text>a 1,2-diacyl-sn-glycero-3-phosphocholine + H2O = a 1-acyl-sn-glycero-3-phosphocholine + a fatty acid + H(+)</text>
        <dbReference type="Rhea" id="RHEA:15801"/>
        <dbReference type="ChEBI" id="CHEBI:15377"/>
        <dbReference type="ChEBI" id="CHEBI:15378"/>
        <dbReference type="ChEBI" id="CHEBI:28868"/>
        <dbReference type="ChEBI" id="CHEBI:57643"/>
        <dbReference type="ChEBI" id="CHEBI:58168"/>
        <dbReference type="EC" id="3.1.1.4"/>
    </reaction>
</comment>
<comment type="similarity">
    <text evidence="3 17">Belongs to the phospholipase A1 family.</text>
</comment>
<keyword evidence="13" id="KW-0472">Membrane</keyword>
<evidence type="ECO:0000256" key="16">
    <source>
        <dbReference type="PIRSR" id="PIRSR603187-2"/>
    </source>
</evidence>
<evidence type="ECO:0000256" key="13">
    <source>
        <dbReference type="ARBA" id="ARBA00023136"/>
    </source>
</evidence>
<gene>
    <name evidence="19" type="ORF">EV686_10294</name>
</gene>
<dbReference type="EC" id="3.1.1.32" evidence="17"/>
<dbReference type="RefSeq" id="WP_132473871.1">
    <property type="nucleotide sequence ID" value="NZ_JBHRVM010000001.1"/>
</dbReference>
<dbReference type="EMBL" id="SMBX01000002">
    <property type="protein sequence ID" value="TCV01384.1"/>
    <property type="molecule type" value="Genomic_DNA"/>
</dbReference>
<keyword evidence="5" id="KW-1134">Transmembrane beta strand</keyword>
<name>A0A4R3VCM9_9BURK</name>
<feature type="chain" id="PRO_5021005561" description="Phospholipase A1" evidence="17">
    <location>
        <begin position="35"/>
        <end position="437"/>
    </location>
</feature>
<comment type="function">
    <text evidence="17">Hydrolysis of phosphatidylcholine with phospholipase A2 (EC 3.1.1.4) and phospholipase A1 (EC 3.1.1.32) activities.</text>
</comment>
<dbReference type="OrthoDB" id="188433at2"/>
<keyword evidence="9 17" id="KW-0378">Hydrolase</keyword>
<evidence type="ECO:0000256" key="1">
    <source>
        <dbReference type="ARBA" id="ARBA00000111"/>
    </source>
</evidence>
<dbReference type="InterPro" id="IPR003187">
    <property type="entry name" value="PLipase_A1"/>
</dbReference>
<keyword evidence="12 17" id="KW-0443">Lipid metabolism</keyword>
<evidence type="ECO:0000256" key="9">
    <source>
        <dbReference type="ARBA" id="ARBA00022801"/>
    </source>
</evidence>
<reference evidence="19 20" key="1">
    <citation type="submission" date="2019-03" db="EMBL/GenBank/DDBJ databases">
        <title>Genomic Encyclopedia of Type Strains, Phase IV (KMG-IV): sequencing the most valuable type-strain genomes for metagenomic binning, comparative biology and taxonomic classification.</title>
        <authorList>
            <person name="Goeker M."/>
        </authorList>
    </citation>
    <scope>NUCLEOTIDE SEQUENCE [LARGE SCALE GENOMIC DNA]</scope>
    <source>
        <strain evidence="19 20">DSM 100048</strain>
    </source>
</reference>
<accession>A0A4R3VCM9</accession>
<evidence type="ECO:0000256" key="14">
    <source>
        <dbReference type="ARBA" id="ARBA00023237"/>
    </source>
</evidence>
<feature type="compositionally biased region" description="Low complexity" evidence="18">
    <location>
        <begin position="167"/>
        <end position="177"/>
    </location>
</feature>
<evidence type="ECO:0000256" key="10">
    <source>
        <dbReference type="ARBA" id="ARBA00022837"/>
    </source>
</evidence>
<dbReference type="PANTHER" id="PTHR40457:SF1">
    <property type="entry name" value="PHOSPHOLIPASE A1"/>
    <property type="match status" value="1"/>
</dbReference>
<evidence type="ECO:0000256" key="4">
    <source>
        <dbReference type="ARBA" id="ARBA00011702"/>
    </source>
</evidence>
<feature type="active site" description="Proton acceptor" evidence="15">
    <location>
        <position position="301"/>
    </location>
</feature>
<comment type="cofactor">
    <cofactor evidence="17">
        <name>Ca(2+)</name>
        <dbReference type="ChEBI" id="CHEBI:29108"/>
    </cofactor>
    <text evidence="17">Binds 1 Ca(2+) ion per monomer. In the dimeric form the Ca(2+) is bound by different amino acids with binding of each Ca(2+) shared with ligands coming from each monomer. The Ca(2+) ion may have a role in catalysis.</text>
</comment>
<keyword evidence="8 17" id="KW-0732">Signal</keyword>
<evidence type="ECO:0000256" key="3">
    <source>
        <dbReference type="ARBA" id="ARBA00010525"/>
    </source>
</evidence>
<dbReference type="PRINTS" id="PR01486">
    <property type="entry name" value="PHPHLIPASEA1"/>
</dbReference>
<keyword evidence="11 17" id="KW-0442">Lipid degradation</keyword>
<protein>
    <recommendedName>
        <fullName evidence="17">Phospholipase A1</fullName>
        <ecNumber evidence="17">3.1.1.32</ecNumber>
        <ecNumber evidence="17">3.1.1.4</ecNumber>
    </recommendedName>
    <alternativeName>
        <fullName evidence="17">Phosphatidylcholine 1-acylhydrolase</fullName>
    </alternativeName>
</protein>
<dbReference type="SUPFAM" id="SSF56931">
    <property type="entry name" value="Outer membrane phospholipase A (OMPLA)"/>
    <property type="match status" value="1"/>
</dbReference>
<evidence type="ECO:0000256" key="11">
    <source>
        <dbReference type="ARBA" id="ARBA00022963"/>
    </source>
</evidence>
<feature type="binding site" description="in dimeric form" evidence="16">
    <location>
        <position position="264"/>
    </location>
    <ligand>
        <name>Ca(2+)</name>
        <dbReference type="ChEBI" id="CHEBI:29108"/>
        <label>1</label>
    </ligand>
</feature>
<evidence type="ECO:0000256" key="2">
    <source>
        <dbReference type="ARBA" id="ARBA00001604"/>
    </source>
</evidence>
<keyword evidence="10 16" id="KW-0106">Calcium</keyword>
<feature type="active site" description="Nucleophile" evidence="15">
    <location>
        <position position="303"/>
    </location>
</feature>
<comment type="catalytic activity">
    <reaction evidence="1 17">
        <text>a 1,2-diacyl-sn-glycero-3-phosphocholine + H2O = a 2-acyl-sn-glycero-3-phosphocholine + a fatty acid + H(+)</text>
        <dbReference type="Rhea" id="RHEA:18689"/>
        <dbReference type="ChEBI" id="CHEBI:15377"/>
        <dbReference type="ChEBI" id="CHEBI:15378"/>
        <dbReference type="ChEBI" id="CHEBI:28868"/>
        <dbReference type="ChEBI" id="CHEBI:57643"/>
        <dbReference type="ChEBI" id="CHEBI:57875"/>
        <dbReference type="EC" id="3.1.1.32"/>
    </reaction>
</comment>
<dbReference type="GO" id="GO:0008970">
    <property type="term" value="F:phospholipase A1 activity"/>
    <property type="evidence" value="ECO:0007669"/>
    <property type="project" value="UniProtKB-EC"/>
</dbReference>
<dbReference type="Pfam" id="PF02253">
    <property type="entry name" value="PLA1"/>
    <property type="match status" value="1"/>
</dbReference>
<feature type="binding site" description="in dimeric form" evidence="16">
    <location>
        <position position="311"/>
    </location>
    <ligand>
        <name>Ca(2+)</name>
        <dbReference type="ChEBI" id="CHEBI:29108"/>
        <label>1</label>
    </ligand>
</feature>
<evidence type="ECO:0000256" key="7">
    <source>
        <dbReference type="ARBA" id="ARBA00022723"/>
    </source>
</evidence>
<sequence length="437" mass="47469">MSSASSVLRSRLPRIVLLASLALIAAFGASRAHAGIQYTLEQAHAVPGETVTIRAVLFNDTDSALDWTPPENLVLQWRGNDGSALRSLAALSAGYGSVSVPVNNFVTFTWSAVVPPSLTGLQAVNVEGTPTLLALDTSSLEGSSIAGTPANGPVLASLPGSRELAPADPATVAAAGASTESGPAPAEVAARPASHSPFESFRNALSPHDPMYFLLGNKGGLNARFQLSFKFRPFTPPSPDKAGFMNHWYVGYTQTSIWDLSSDSNPFIDTTYNPSLFWQKDAILQSDDRRWFMGLTSGVEHKSNGKEGPDSRSINDVFIQPEFSHRFAGGSTLTFAPRIKAYFKADETTPHYRDYAGNVDWKLRWAQDNGLVLSGMYQQGKHGRTATQIDLAWPLRRTFLNMGGYFHVQYFQGYGMTMLDYREKTSPQVRIGLSLVP</sequence>
<comment type="caution">
    <text evidence="19">The sequence shown here is derived from an EMBL/GenBank/DDBJ whole genome shotgun (WGS) entry which is preliminary data.</text>
</comment>
<dbReference type="Proteomes" id="UP000294692">
    <property type="component" value="Unassembled WGS sequence"/>
</dbReference>
<evidence type="ECO:0000256" key="5">
    <source>
        <dbReference type="ARBA" id="ARBA00022452"/>
    </source>
</evidence>